<evidence type="ECO:0000259" key="3">
    <source>
        <dbReference type="PROSITE" id="PS50835"/>
    </source>
</evidence>
<comment type="caution">
    <text evidence="4">The sequence shown here is derived from an EMBL/GenBank/DDBJ whole genome shotgun (WGS) entry which is preliminary data.</text>
</comment>
<dbReference type="RefSeq" id="WP_286051481.1">
    <property type="nucleotide sequence ID" value="NZ_JASVWF010000001.1"/>
</dbReference>
<dbReference type="InterPro" id="IPR038468">
    <property type="entry name" value="MmpS_C"/>
</dbReference>
<dbReference type="InterPro" id="IPR007110">
    <property type="entry name" value="Ig-like_dom"/>
</dbReference>
<dbReference type="Gene3D" id="2.60.40.2880">
    <property type="entry name" value="MmpS1-5, C-terminal soluble domain"/>
    <property type="match status" value="1"/>
</dbReference>
<sequence length="281" mass="28397">MTDIRQPHEQQPASGDAGQYPPPYGYGYGYGYGAPAGTGYPQQGGPYVPPQGPWGPQGQWPMQGGWGGPQPPQPKNSLAMPTLILGIVTLGLSPLPFLNQAGILVGIVGAGLGIAAVVIGVRRRIRLVMAAIGLALSVLGVISAIAFTEAFVNDLNNIGSSVSSGPAVPAQSVGGTEESAAVTSYTLSITGSASKTSVNWSVDGSSGSAGQSTKVPWTKVMTVGSDSWHSASLSAYTYPGTSGDLTCTITDQAGRVLDTKSASSQGGDYGSASVNCNAFGS</sequence>
<keyword evidence="2" id="KW-0812">Transmembrane</keyword>
<reference evidence="4 5" key="1">
    <citation type="submission" date="2023-06" db="EMBL/GenBank/DDBJ databases">
        <title>Actinomycetospora Odt1-22.</title>
        <authorList>
            <person name="Supong K."/>
        </authorList>
    </citation>
    <scope>NUCLEOTIDE SEQUENCE [LARGE SCALE GENOMIC DNA]</scope>
    <source>
        <strain evidence="4 5">Odt1-22</strain>
    </source>
</reference>
<proteinExistence type="predicted"/>
<dbReference type="Proteomes" id="UP001231924">
    <property type="component" value="Unassembled WGS sequence"/>
</dbReference>
<protein>
    <recommendedName>
        <fullName evidence="3">Ig-like domain-containing protein</fullName>
    </recommendedName>
</protein>
<feature type="region of interest" description="Disordered" evidence="1">
    <location>
        <begin position="1"/>
        <end position="21"/>
    </location>
</feature>
<evidence type="ECO:0000256" key="2">
    <source>
        <dbReference type="SAM" id="Phobius"/>
    </source>
</evidence>
<feature type="transmembrane region" description="Helical" evidence="2">
    <location>
        <begin position="101"/>
        <end position="120"/>
    </location>
</feature>
<keyword evidence="2" id="KW-0472">Membrane</keyword>
<keyword evidence="2" id="KW-1133">Transmembrane helix</keyword>
<evidence type="ECO:0000313" key="4">
    <source>
        <dbReference type="EMBL" id="MDL5155379.1"/>
    </source>
</evidence>
<dbReference type="EMBL" id="JASVWF010000001">
    <property type="protein sequence ID" value="MDL5155379.1"/>
    <property type="molecule type" value="Genomic_DNA"/>
</dbReference>
<organism evidence="4 5">
    <name type="scientific">Actinomycetospora termitidis</name>
    <dbReference type="NCBI Taxonomy" id="3053470"/>
    <lineage>
        <taxon>Bacteria</taxon>
        <taxon>Bacillati</taxon>
        <taxon>Actinomycetota</taxon>
        <taxon>Actinomycetes</taxon>
        <taxon>Pseudonocardiales</taxon>
        <taxon>Pseudonocardiaceae</taxon>
        <taxon>Actinomycetospora</taxon>
    </lineage>
</organism>
<gene>
    <name evidence="4" type="ORF">QRT03_05380</name>
</gene>
<evidence type="ECO:0000313" key="5">
    <source>
        <dbReference type="Proteomes" id="UP001231924"/>
    </source>
</evidence>
<feature type="transmembrane region" description="Helical" evidence="2">
    <location>
        <begin position="78"/>
        <end position="95"/>
    </location>
</feature>
<accession>A0ABT7M3Z3</accession>
<evidence type="ECO:0000256" key="1">
    <source>
        <dbReference type="SAM" id="MobiDB-lite"/>
    </source>
</evidence>
<feature type="domain" description="Ig-like" evidence="3">
    <location>
        <begin position="166"/>
        <end position="263"/>
    </location>
</feature>
<keyword evidence="5" id="KW-1185">Reference proteome</keyword>
<dbReference type="PROSITE" id="PS50835">
    <property type="entry name" value="IG_LIKE"/>
    <property type="match status" value="1"/>
</dbReference>
<name>A0ABT7M3Z3_9PSEU</name>
<feature type="transmembrane region" description="Helical" evidence="2">
    <location>
        <begin position="127"/>
        <end position="147"/>
    </location>
</feature>